<dbReference type="RefSeq" id="WP_073012521.1">
    <property type="nucleotide sequence ID" value="NZ_FRBW01000002.1"/>
</dbReference>
<reference evidence="2 3" key="1">
    <citation type="submission" date="2016-11" db="EMBL/GenBank/DDBJ databases">
        <authorList>
            <person name="Jaros S."/>
            <person name="Januszkiewicz K."/>
            <person name="Wedrychowicz H."/>
        </authorList>
    </citation>
    <scope>NUCLEOTIDE SEQUENCE [LARGE SCALE GENOMIC DNA]</scope>
    <source>
        <strain evidence="2 3">DSM 22153</strain>
    </source>
</reference>
<dbReference type="OrthoDB" id="7058586at2"/>
<dbReference type="Proteomes" id="UP000186002">
    <property type="component" value="Unassembled WGS sequence"/>
</dbReference>
<protein>
    <recommendedName>
        <fullName evidence="4">DUF2867 domain-containing protein</fullName>
    </recommendedName>
</protein>
<gene>
    <name evidence="2" type="ORF">SAMN05444272_2018</name>
</gene>
<evidence type="ECO:0000313" key="3">
    <source>
        <dbReference type="Proteomes" id="UP000186002"/>
    </source>
</evidence>
<dbReference type="InterPro" id="IPR021295">
    <property type="entry name" value="DUF2867"/>
</dbReference>
<dbReference type="AlphaFoldDB" id="A0A1M7GTA8"/>
<keyword evidence="3" id="KW-1185">Reference proteome</keyword>
<feature type="transmembrane region" description="Helical" evidence="1">
    <location>
        <begin position="132"/>
        <end position="153"/>
    </location>
</feature>
<evidence type="ECO:0000256" key="1">
    <source>
        <dbReference type="SAM" id="Phobius"/>
    </source>
</evidence>
<proteinExistence type="predicted"/>
<name>A0A1M7GTA8_9HYPH</name>
<dbReference type="EMBL" id="FRBW01000002">
    <property type="protein sequence ID" value="SHM19604.1"/>
    <property type="molecule type" value="Genomic_DNA"/>
</dbReference>
<keyword evidence="1" id="KW-1133">Transmembrane helix</keyword>
<accession>A0A1M7GTA8</accession>
<sequence length="157" mass="17858">MSGPNIKRTSTVVPAGILEGVNWQDSFEIVPLHQKLSAEDAVEKMFGDAPPLWIRMLNGLRNALVRPFGIKPGQITTDDRQPGAFPTLQKTEDYVVLGYDDWHLNFRVVVQTHDRPAGQSVSLTTLVRRNNWFGYLYVFLITPFHDLIVSRLLRNLN</sequence>
<keyword evidence="1" id="KW-0472">Membrane</keyword>
<keyword evidence="1" id="KW-0812">Transmembrane</keyword>
<evidence type="ECO:0000313" key="2">
    <source>
        <dbReference type="EMBL" id="SHM19604.1"/>
    </source>
</evidence>
<dbReference type="STRING" id="735517.SAMN05444272_2018"/>
<evidence type="ECO:0008006" key="4">
    <source>
        <dbReference type="Google" id="ProtNLM"/>
    </source>
</evidence>
<dbReference type="Pfam" id="PF11066">
    <property type="entry name" value="DUF2867"/>
    <property type="match status" value="1"/>
</dbReference>
<organism evidence="2 3">
    <name type="scientific">Roseibium suaedae</name>
    <dbReference type="NCBI Taxonomy" id="735517"/>
    <lineage>
        <taxon>Bacteria</taxon>
        <taxon>Pseudomonadati</taxon>
        <taxon>Pseudomonadota</taxon>
        <taxon>Alphaproteobacteria</taxon>
        <taxon>Hyphomicrobiales</taxon>
        <taxon>Stappiaceae</taxon>
        <taxon>Roseibium</taxon>
    </lineage>
</organism>